<protein>
    <submittedName>
        <fullName evidence="2">Probable outer membrane protein</fullName>
    </submittedName>
</protein>
<dbReference type="AlphaFoldDB" id="A0A0B8QCW5"/>
<proteinExistence type="predicted"/>
<gene>
    <name evidence="2" type="ORF">JCM19241_4023</name>
</gene>
<feature type="chain" id="PRO_5002123889" evidence="1">
    <location>
        <begin position="20"/>
        <end position="171"/>
    </location>
</feature>
<evidence type="ECO:0000256" key="1">
    <source>
        <dbReference type="SAM" id="SignalP"/>
    </source>
</evidence>
<dbReference type="Proteomes" id="UP000031666">
    <property type="component" value="Unassembled WGS sequence"/>
</dbReference>
<comment type="caution">
    <text evidence="2">The sequence shown here is derived from an EMBL/GenBank/DDBJ whole genome shotgun (WGS) entry which is preliminary data.</text>
</comment>
<reference evidence="2 3" key="2">
    <citation type="submission" date="2015-01" db="EMBL/GenBank/DDBJ databases">
        <authorList>
            <consortium name="NBRP consortium"/>
            <person name="Sawabe T."/>
            <person name="Meirelles P."/>
            <person name="Feng G."/>
            <person name="Sayaka M."/>
            <person name="Hattori M."/>
            <person name="Ohkuma M."/>
        </authorList>
    </citation>
    <scope>NUCLEOTIDE SEQUENCE [LARGE SCALE GENOMIC DNA]</scope>
    <source>
        <strain evidence="3">JCM 19241</strain>
    </source>
</reference>
<dbReference type="Pfam" id="PF09982">
    <property type="entry name" value="LpxR"/>
    <property type="match status" value="1"/>
</dbReference>
<feature type="signal peptide" evidence="1">
    <location>
        <begin position="1"/>
        <end position="19"/>
    </location>
</feature>
<evidence type="ECO:0000313" key="3">
    <source>
        <dbReference type="Proteomes" id="UP000031666"/>
    </source>
</evidence>
<organism evidence="2 3">
    <name type="scientific">Vibrio ishigakensis</name>
    <dbReference type="NCBI Taxonomy" id="1481914"/>
    <lineage>
        <taxon>Bacteria</taxon>
        <taxon>Pseudomonadati</taxon>
        <taxon>Pseudomonadota</taxon>
        <taxon>Gammaproteobacteria</taxon>
        <taxon>Vibrionales</taxon>
        <taxon>Vibrionaceae</taxon>
        <taxon>Vibrio</taxon>
    </lineage>
</organism>
<keyword evidence="1" id="KW-0732">Signal</keyword>
<evidence type="ECO:0000313" key="2">
    <source>
        <dbReference type="EMBL" id="GAM76486.1"/>
    </source>
</evidence>
<dbReference type="InterPro" id="IPR018707">
    <property type="entry name" value="LpxR"/>
</dbReference>
<dbReference type="EMBL" id="BBSC01000006">
    <property type="protein sequence ID" value="GAM76486.1"/>
    <property type="molecule type" value="Genomic_DNA"/>
</dbReference>
<dbReference type="STRING" id="1481914.JCM19241_4023"/>
<sequence>MSSFQRTARHLLLVTPLFAAPTFAQNSTLYFGIDNDSIVTTDQDYTNGVFISYTSDFDVTPGGFFDSLPGTHFDADPTGNVLHRYNVEVGQKMWTPKDIESPDPVQDERPYAGLLYVSSTLYSIAPTEINSYSLMLGTTGPNSYAEEGQKFVHSIIKSDDPQAGTTRSKIR</sequence>
<dbReference type="Gene3D" id="2.40.128.140">
    <property type="entry name" value="Outer membrane protein"/>
    <property type="match status" value="1"/>
</dbReference>
<name>A0A0B8QCW5_9VIBR</name>
<reference evidence="2 3" key="1">
    <citation type="submission" date="2015-01" db="EMBL/GenBank/DDBJ databases">
        <title>Vibrio sp. C94 JCM 19241 whole genome shotgun sequence.</title>
        <authorList>
            <person name="Sawabe T."/>
            <person name="Meirelles P."/>
            <person name="Feng G."/>
            <person name="Sayaka M."/>
            <person name="Hattori M."/>
            <person name="Ohkuma M."/>
        </authorList>
    </citation>
    <scope>NUCLEOTIDE SEQUENCE [LARGE SCALE GENOMIC DNA]</scope>
    <source>
        <strain evidence="3">JCM 19241</strain>
    </source>
</reference>
<accession>A0A0B8QCW5</accession>
<dbReference type="InterPro" id="IPR037107">
    <property type="entry name" value="Put_OMP_sf"/>
</dbReference>